<evidence type="ECO:0000313" key="1">
    <source>
        <dbReference type="EMBL" id="AVO23084.1"/>
    </source>
</evidence>
<dbReference type="EMBL" id="MG983742">
    <property type="protein sequence ID" value="AVO23084.1"/>
    <property type="molecule type" value="Genomic_DNA"/>
</dbReference>
<keyword evidence="2" id="KW-1185">Reference proteome</keyword>
<evidence type="ECO:0000313" key="2">
    <source>
        <dbReference type="Proteomes" id="UP000241367"/>
    </source>
</evidence>
<sequence>MSNVQNKWIVKDNNGDNVLIEVRPNRVVLEANDGEGMVYMFYNLERLDYLIESLQEARELYKNVRSLPKR</sequence>
<proteinExistence type="predicted"/>
<organism evidence="1 2">
    <name type="scientific">Bacillus phage Anath</name>
    <dbReference type="NCBI Taxonomy" id="2108114"/>
    <lineage>
        <taxon>Viruses</taxon>
        <taxon>Duplodnaviria</taxon>
        <taxon>Heunggongvirae</taxon>
        <taxon>Uroviricota</taxon>
        <taxon>Caudoviricetes</taxon>
        <taxon>Ehrlichviridae</taxon>
        <taxon>Anathvirus</taxon>
        <taxon>Anathvirus anath</taxon>
    </lineage>
</organism>
<protein>
    <submittedName>
        <fullName evidence="1">Uncharacterized protein</fullName>
    </submittedName>
</protein>
<name>A0A2P1JUR7_9CAUD</name>
<dbReference type="Proteomes" id="UP000241367">
    <property type="component" value="Segment"/>
</dbReference>
<reference evidence="2" key="1">
    <citation type="submission" date="2018-02" db="EMBL/GenBank/DDBJ databases">
        <authorList>
            <person name="Cohen D.B."/>
            <person name="Kent A.D."/>
        </authorList>
    </citation>
    <scope>NUCLEOTIDE SEQUENCE [LARGE SCALE GENOMIC DNA]</scope>
</reference>
<accession>A0A2P1JUR7</accession>